<reference evidence="1 2" key="1">
    <citation type="journal article" date="2011" name="PLoS Pathog.">
        <title>Endophytic Life Strategies Decoded by Genome and Transcriptome Analyses of the Mutualistic Root Symbiont Piriformospora indica.</title>
        <authorList>
            <person name="Zuccaro A."/>
            <person name="Lahrmann U."/>
            <person name="Guldener U."/>
            <person name="Langen G."/>
            <person name="Pfiffi S."/>
            <person name="Biedenkopf D."/>
            <person name="Wong P."/>
            <person name="Samans B."/>
            <person name="Grimm C."/>
            <person name="Basiewicz M."/>
            <person name="Murat C."/>
            <person name="Martin F."/>
            <person name="Kogel K.H."/>
        </authorList>
    </citation>
    <scope>NUCLEOTIDE SEQUENCE [LARGE SCALE GENOMIC DNA]</scope>
    <source>
        <strain evidence="1 2">DSM 11827</strain>
    </source>
</reference>
<dbReference type="Proteomes" id="UP000007148">
    <property type="component" value="Unassembled WGS sequence"/>
</dbReference>
<keyword evidence="2" id="KW-1185">Reference proteome</keyword>
<dbReference type="InParanoid" id="G4TIT4"/>
<proteinExistence type="predicted"/>
<dbReference type="HOGENOM" id="CLU_534303_0_0_1"/>
<evidence type="ECO:0000313" key="2">
    <source>
        <dbReference type="Proteomes" id="UP000007148"/>
    </source>
</evidence>
<organism evidence="1 2">
    <name type="scientific">Serendipita indica (strain DSM 11827)</name>
    <name type="common">Root endophyte fungus</name>
    <name type="synonym">Piriformospora indica</name>
    <dbReference type="NCBI Taxonomy" id="1109443"/>
    <lineage>
        <taxon>Eukaryota</taxon>
        <taxon>Fungi</taxon>
        <taxon>Dikarya</taxon>
        <taxon>Basidiomycota</taxon>
        <taxon>Agaricomycotina</taxon>
        <taxon>Agaricomycetes</taxon>
        <taxon>Sebacinales</taxon>
        <taxon>Serendipitaceae</taxon>
        <taxon>Serendipita</taxon>
    </lineage>
</organism>
<gene>
    <name evidence="1" type="ORF">PIIN_05166</name>
</gene>
<dbReference type="AlphaFoldDB" id="G4TIT4"/>
<dbReference type="OrthoDB" id="10595940at2759"/>
<comment type="caution">
    <text evidence="1">The sequence shown here is derived from an EMBL/GenBank/DDBJ whole genome shotgun (WGS) entry which is preliminary data.</text>
</comment>
<protein>
    <submittedName>
        <fullName evidence="1">Uncharacterized protein</fullName>
    </submittedName>
</protein>
<dbReference type="EMBL" id="CAFZ01000111">
    <property type="protein sequence ID" value="CCA71229.1"/>
    <property type="molecule type" value="Genomic_DNA"/>
</dbReference>
<name>G4TIT4_SERID</name>
<sequence length="515" mass="59057">MRQSKLTDFFVTKKVFHGPPYSIIKHLGLDVTQFAGLADLPNELLLSIVSDHLSWGEDSPRATRQLSAVSRRLHAFFGPIASQNLIAIGSKRTHEINRSLENNEMDGSDFRHLRIRVRLVNQVTFSIGKNEVAPMIKGLGGLTSVSLTNVFVCRAVIRALSLLPHLVRLEYDVNYSETEEGDYEARIKAPRHLQWLSVQFRAFSPYEHPFFILYSIIKASSKQIAHIFVDFNIFDVLGMDKILALEIPRLVTCHFYNAYFDLPPSRHVECLDSSNVQEFSILHFVGAEGTDRESRCIPGFDLTLLSNLGLAGTAKELVMTESSLKDPDWEVLFVFFRLHPQLRVVNAWGLLIEELHEVGSQIRNLVRHCKSHMQSVEAIRFSCEIPEPDPSAFTPILCTDGEDVGMSPCPCDGCTNFPDMDYDQRRDALEGLIGEELESHISRLLTSFPRLKLIEWWFHDPKLRRSYPPTIFWEWKITSTYDERTFERRLQNWHSKTSLLPVIDWEPKAVEFPTK</sequence>
<accession>G4TIT4</accession>
<evidence type="ECO:0000313" key="1">
    <source>
        <dbReference type="EMBL" id="CCA71229.1"/>
    </source>
</evidence>